<organism evidence="1 2">
    <name type="scientific">Willisornis vidua</name>
    <name type="common">Xingu scale-backed antbird</name>
    <dbReference type="NCBI Taxonomy" id="1566151"/>
    <lineage>
        <taxon>Eukaryota</taxon>
        <taxon>Metazoa</taxon>
        <taxon>Chordata</taxon>
        <taxon>Craniata</taxon>
        <taxon>Vertebrata</taxon>
        <taxon>Euteleostomi</taxon>
        <taxon>Archelosauria</taxon>
        <taxon>Archosauria</taxon>
        <taxon>Dinosauria</taxon>
        <taxon>Saurischia</taxon>
        <taxon>Theropoda</taxon>
        <taxon>Coelurosauria</taxon>
        <taxon>Aves</taxon>
        <taxon>Neognathae</taxon>
        <taxon>Neoaves</taxon>
        <taxon>Telluraves</taxon>
        <taxon>Australaves</taxon>
        <taxon>Passeriformes</taxon>
        <taxon>Thamnophilidae</taxon>
        <taxon>Willisornis</taxon>
    </lineage>
</organism>
<sequence>MNFIKLQGSIPMLIRVIQQLCFTPLSVHCGFAKEPSAEPKRQINVHIPDFTDTETELNHLSEVQSELVPQLTGMDRPPSFSIEYRRSTDLAYTLTSICEDKVSEDKSHLQLVLDLIAQLEIGTIAGVDYAFP</sequence>
<comment type="caution">
    <text evidence="1">The sequence shown here is derived from an EMBL/GenBank/DDBJ whole genome shotgun (WGS) entry which is preliminary data.</text>
</comment>
<protein>
    <submittedName>
        <fullName evidence="1">Uncharacterized protein</fullName>
    </submittedName>
</protein>
<dbReference type="EMBL" id="WHWB01033234">
    <property type="protein sequence ID" value="KAJ7421202.1"/>
    <property type="molecule type" value="Genomic_DNA"/>
</dbReference>
<gene>
    <name evidence="1" type="ORF">WISP_43818</name>
</gene>
<reference evidence="1" key="1">
    <citation type="submission" date="2019-10" db="EMBL/GenBank/DDBJ databases">
        <authorList>
            <person name="Soares A.E.R."/>
            <person name="Aleixo A."/>
            <person name="Schneider P."/>
            <person name="Miyaki C.Y."/>
            <person name="Schneider M.P."/>
            <person name="Mello C."/>
            <person name="Vasconcelos A.T.R."/>
        </authorList>
    </citation>
    <scope>NUCLEOTIDE SEQUENCE</scope>
    <source>
        <tissue evidence="1">Muscle</tissue>
    </source>
</reference>
<accession>A0ABQ9DHB0</accession>
<dbReference type="Proteomes" id="UP001145742">
    <property type="component" value="Unassembled WGS sequence"/>
</dbReference>
<name>A0ABQ9DHB0_9PASS</name>
<evidence type="ECO:0000313" key="2">
    <source>
        <dbReference type="Proteomes" id="UP001145742"/>
    </source>
</evidence>
<keyword evidence="2" id="KW-1185">Reference proteome</keyword>
<evidence type="ECO:0000313" key="1">
    <source>
        <dbReference type="EMBL" id="KAJ7421202.1"/>
    </source>
</evidence>
<proteinExistence type="predicted"/>